<keyword evidence="4" id="KW-1185">Reference proteome</keyword>
<sequence length="222" mass="22157">MTKRRTLAAYVLGAAFVIGGAIPAFADTSTDIGPSDSPSKAATLGVLGQNFGEQELTGALQGFPGLTGGPAQGALRKGDGLGLPLLGGALPQLPVLSGGAPLRTQGTMLPENRLADPLPLVGAPVRIQQTSTPPEAAVMRRDAKAAPAMMDAATVAARRYVAAMTRVLVPAAVPARTAPNSQAVPGQPALTNAPGANPLPGLANTDLSGVRLPNPTGAVRVG</sequence>
<evidence type="ECO:0000313" key="4">
    <source>
        <dbReference type="Proteomes" id="UP000070188"/>
    </source>
</evidence>
<dbReference type="AlphaFoldDB" id="A0A132MX94"/>
<dbReference type="Proteomes" id="UP000070188">
    <property type="component" value="Unassembled WGS sequence"/>
</dbReference>
<evidence type="ECO:0000256" key="2">
    <source>
        <dbReference type="SAM" id="SignalP"/>
    </source>
</evidence>
<dbReference type="RefSeq" id="WP_067420688.1">
    <property type="nucleotide sequence ID" value="NZ_JYIJ01000017.1"/>
</dbReference>
<comment type="caution">
    <text evidence="3">The sequence shown here is derived from an EMBL/GenBank/DDBJ whole genome shotgun (WGS) entry which is preliminary data.</text>
</comment>
<organism evidence="3 4">
    <name type="scientific">Carbonactinospora thermoautotrophica</name>
    <dbReference type="NCBI Taxonomy" id="1469144"/>
    <lineage>
        <taxon>Bacteria</taxon>
        <taxon>Bacillati</taxon>
        <taxon>Actinomycetota</taxon>
        <taxon>Actinomycetes</taxon>
        <taxon>Kitasatosporales</taxon>
        <taxon>Carbonactinosporaceae</taxon>
        <taxon>Carbonactinospora</taxon>
    </lineage>
</organism>
<proteinExistence type="predicted"/>
<accession>A0A132MX94</accession>
<feature type="region of interest" description="Disordered" evidence="1">
    <location>
        <begin position="177"/>
        <end position="199"/>
    </location>
</feature>
<dbReference type="PATRIC" id="fig|1469144.10.peg.3764"/>
<keyword evidence="2" id="KW-0732">Signal</keyword>
<feature type="chain" id="PRO_5007452781" evidence="2">
    <location>
        <begin position="27"/>
        <end position="222"/>
    </location>
</feature>
<dbReference type="EMBL" id="LAXD01000001">
    <property type="protein sequence ID" value="KWX02463.1"/>
    <property type="molecule type" value="Genomic_DNA"/>
</dbReference>
<reference evidence="4" key="1">
    <citation type="submission" date="2015-04" db="EMBL/GenBank/DDBJ databases">
        <title>Physiological reanalysis, assessment of diazotrophy, and genome sequences of multiple isolates of Streptomyces thermoautotrophicus.</title>
        <authorList>
            <person name="MacKellar D.C."/>
            <person name="Lieber L."/>
            <person name="Norman J."/>
            <person name="Bolger A."/>
            <person name="Tobin C."/>
            <person name="Murray J.W."/>
            <person name="Chang R."/>
            <person name="Ford T."/>
            <person name="Nguyen P.Q."/>
            <person name="Woodward J."/>
            <person name="Permingeat H."/>
            <person name="Joshi N.S."/>
            <person name="Silver P.A."/>
            <person name="Usadel B."/>
            <person name="Rutherford A.W."/>
            <person name="Friesen M."/>
            <person name="Prell J."/>
        </authorList>
    </citation>
    <scope>NUCLEOTIDE SEQUENCE [LARGE SCALE GENOMIC DNA]</scope>
    <source>
        <strain evidence="4">H1</strain>
    </source>
</reference>
<evidence type="ECO:0000256" key="1">
    <source>
        <dbReference type="SAM" id="MobiDB-lite"/>
    </source>
</evidence>
<evidence type="ECO:0000313" key="3">
    <source>
        <dbReference type="EMBL" id="KWX02463.1"/>
    </source>
</evidence>
<protein>
    <submittedName>
        <fullName evidence="3">Uncharacterized protein</fullName>
    </submittedName>
</protein>
<gene>
    <name evidence="3" type="ORF">LI90_3506</name>
</gene>
<feature type="signal peptide" evidence="2">
    <location>
        <begin position="1"/>
        <end position="26"/>
    </location>
</feature>
<name>A0A132MX94_9ACTN</name>